<dbReference type="PANTHER" id="PTHR43861">
    <property type="entry name" value="TRANS-ACONITATE 2-METHYLTRANSFERASE-RELATED"/>
    <property type="match status" value="1"/>
</dbReference>
<dbReference type="AlphaFoldDB" id="A0A1H2DDC9"/>
<dbReference type="PANTHER" id="PTHR43861:SF1">
    <property type="entry name" value="TRANS-ACONITATE 2-METHYLTRANSFERASE"/>
    <property type="match status" value="1"/>
</dbReference>
<dbReference type="CDD" id="cd02440">
    <property type="entry name" value="AdoMet_MTases"/>
    <property type="match status" value="1"/>
</dbReference>
<accession>A0A1H2DDC9</accession>
<dbReference type="GO" id="GO:0032259">
    <property type="term" value="P:methylation"/>
    <property type="evidence" value="ECO:0007669"/>
    <property type="project" value="UniProtKB-KW"/>
</dbReference>
<keyword evidence="1 4" id="KW-0489">Methyltransferase</keyword>
<dbReference type="Pfam" id="PF13649">
    <property type="entry name" value="Methyltransf_25"/>
    <property type="match status" value="1"/>
</dbReference>
<protein>
    <submittedName>
        <fullName evidence="4">Methyltransferase domain-containing protein</fullName>
    </submittedName>
</protein>
<sequence length="246" mass="27271">MDLPRHHVIREGDLRILNPFSPANLATLGQAIKLRAGDRLVDLCCGKGELLRSWHLAHGIRGIGVDISTAFVAEAREYSAGLPVEFVHGDAAGFVAPEPADVAACLGATWIGGGVAGTIEILERSLRPGGMLLIGEPYWRLDPPDQQTVEACHAQTRDDFRSLPELVAHFGDDLGWDLVEMVLASQDSWDRYAAAHWLNIRTWLDANPDDKLAPRLRAELDTDPVRHVRYRREYLGWGVFALRKRG</sequence>
<dbReference type="Gene3D" id="3.40.50.150">
    <property type="entry name" value="Vaccinia Virus protein VP39"/>
    <property type="match status" value="1"/>
</dbReference>
<evidence type="ECO:0000313" key="4">
    <source>
        <dbReference type="EMBL" id="SDT80743.1"/>
    </source>
</evidence>
<dbReference type="RefSeq" id="WP_092555906.1">
    <property type="nucleotide sequence ID" value="NZ_BOMJ01000106.1"/>
</dbReference>
<evidence type="ECO:0000259" key="3">
    <source>
        <dbReference type="Pfam" id="PF13649"/>
    </source>
</evidence>
<dbReference type="GO" id="GO:0008168">
    <property type="term" value="F:methyltransferase activity"/>
    <property type="evidence" value="ECO:0007669"/>
    <property type="project" value="UniProtKB-KW"/>
</dbReference>
<name>A0A1H2DDC9_9ACTN</name>
<evidence type="ECO:0000313" key="5">
    <source>
        <dbReference type="Proteomes" id="UP000198688"/>
    </source>
</evidence>
<dbReference type="STRING" id="113562.SAMN04489716_9338"/>
<dbReference type="SUPFAM" id="SSF53335">
    <property type="entry name" value="S-adenosyl-L-methionine-dependent methyltransferases"/>
    <property type="match status" value="1"/>
</dbReference>
<dbReference type="InterPro" id="IPR029063">
    <property type="entry name" value="SAM-dependent_MTases_sf"/>
</dbReference>
<feature type="domain" description="Methyltransferase" evidence="3">
    <location>
        <begin position="41"/>
        <end position="130"/>
    </location>
</feature>
<dbReference type="Proteomes" id="UP000198688">
    <property type="component" value="Chromosome I"/>
</dbReference>
<reference evidence="4 5" key="1">
    <citation type="submission" date="2016-10" db="EMBL/GenBank/DDBJ databases">
        <authorList>
            <person name="de Groot N.N."/>
        </authorList>
    </citation>
    <scope>NUCLEOTIDE SEQUENCE [LARGE SCALE GENOMIC DNA]</scope>
    <source>
        <strain evidence="4 5">DSM 43941</strain>
    </source>
</reference>
<organism evidence="4 5">
    <name type="scientific">Actinoplanes derwentensis</name>
    <dbReference type="NCBI Taxonomy" id="113562"/>
    <lineage>
        <taxon>Bacteria</taxon>
        <taxon>Bacillati</taxon>
        <taxon>Actinomycetota</taxon>
        <taxon>Actinomycetes</taxon>
        <taxon>Micromonosporales</taxon>
        <taxon>Micromonosporaceae</taxon>
        <taxon>Actinoplanes</taxon>
    </lineage>
</organism>
<dbReference type="OrthoDB" id="474235at2"/>
<evidence type="ECO:0000256" key="2">
    <source>
        <dbReference type="ARBA" id="ARBA00022679"/>
    </source>
</evidence>
<gene>
    <name evidence="4" type="ORF">SAMN04489716_9338</name>
</gene>
<proteinExistence type="predicted"/>
<dbReference type="InterPro" id="IPR041698">
    <property type="entry name" value="Methyltransf_25"/>
</dbReference>
<dbReference type="EMBL" id="LT629758">
    <property type="protein sequence ID" value="SDT80743.1"/>
    <property type="molecule type" value="Genomic_DNA"/>
</dbReference>
<evidence type="ECO:0000256" key="1">
    <source>
        <dbReference type="ARBA" id="ARBA00022603"/>
    </source>
</evidence>
<keyword evidence="2 4" id="KW-0808">Transferase</keyword>
<keyword evidence="5" id="KW-1185">Reference proteome</keyword>